<reference evidence="1" key="1">
    <citation type="submission" date="2019-06" db="EMBL/GenBank/DDBJ databases">
        <authorList>
            <person name="Zheng W."/>
        </authorList>
    </citation>
    <scope>NUCLEOTIDE SEQUENCE</scope>
    <source>
        <strain evidence="1">QDHG01</strain>
    </source>
</reference>
<evidence type="ECO:0000313" key="2">
    <source>
        <dbReference type="Proteomes" id="UP000785679"/>
    </source>
</evidence>
<accession>A0A8J8T6X3</accession>
<dbReference type="Proteomes" id="UP000785679">
    <property type="component" value="Unassembled WGS sequence"/>
</dbReference>
<gene>
    <name evidence="1" type="ORF">FGO68_gene4304</name>
</gene>
<comment type="caution">
    <text evidence="1">The sequence shown here is derived from an EMBL/GenBank/DDBJ whole genome shotgun (WGS) entry which is preliminary data.</text>
</comment>
<sequence>MYMNGINRIYCYGSIGLMLSRTFHLLSTSPSSYATCLTTSTSILALAAGSSMISLQLPCPSWYSQQAVTPSPD</sequence>
<protein>
    <submittedName>
        <fullName evidence="1">Uncharacterized protein</fullName>
    </submittedName>
</protein>
<organism evidence="1 2">
    <name type="scientific">Halteria grandinella</name>
    <dbReference type="NCBI Taxonomy" id="5974"/>
    <lineage>
        <taxon>Eukaryota</taxon>
        <taxon>Sar</taxon>
        <taxon>Alveolata</taxon>
        <taxon>Ciliophora</taxon>
        <taxon>Intramacronucleata</taxon>
        <taxon>Spirotrichea</taxon>
        <taxon>Stichotrichia</taxon>
        <taxon>Sporadotrichida</taxon>
        <taxon>Halteriidae</taxon>
        <taxon>Halteria</taxon>
    </lineage>
</organism>
<proteinExistence type="predicted"/>
<keyword evidence="2" id="KW-1185">Reference proteome</keyword>
<evidence type="ECO:0000313" key="1">
    <source>
        <dbReference type="EMBL" id="TNV84692.1"/>
    </source>
</evidence>
<name>A0A8J8T6X3_HALGN</name>
<dbReference type="EMBL" id="RRYP01002514">
    <property type="protein sequence ID" value="TNV84692.1"/>
    <property type="molecule type" value="Genomic_DNA"/>
</dbReference>
<dbReference type="AlphaFoldDB" id="A0A8J8T6X3"/>